<dbReference type="InterPro" id="IPR001647">
    <property type="entry name" value="HTH_TetR"/>
</dbReference>
<evidence type="ECO:0000313" key="7">
    <source>
        <dbReference type="EMBL" id="GIM84311.1"/>
    </source>
</evidence>
<dbReference type="Proteomes" id="UP000315983">
    <property type="component" value="Unassembled WGS sequence"/>
</dbReference>
<dbReference type="RefSeq" id="WP_018585358.1">
    <property type="nucleotide sequence ID" value="NZ_BOQM01000010.1"/>
</dbReference>
<keyword evidence="3" id="KW-0804">Transcription</keyword>
<dbReference type="PRINTS" id="PR00455">
    <property type="entry name" value="HTHTETR"/>
</dbReference>
<gene>
    <name evidence="7" type="primary">ethR</name>
    <name evidence="8" type="ORF">FB564_3802</name>
    <name evidence="7" type="ORF">Sar04_16640</name>
</gene>
<dbReference type="InterPro" id="IPR009057">
    <property type="entry name" value="Homeodomain-like_sf"/>
</dbReference>
<evidence type="ECO:0000313" key="10">
    <source>
        <dbReference type="Proteomes" id="UP000677457"/>
    </source>
</evidence>
<dbReference type="InterPro" id="IPR036271">
    <property type="entry name" value="Tet_transcr_reg_TetR-rel_C_sf"/>
</dbReference>
<dbReference type="PANTHER" id="PTHR30055:SF184">
    <property type="entry name" value="HTH-TYPE TRANSCRIPTIONAL REGULATOR ETHR"/>
    <property type="match status" value="1"/>
</dbReference>
<dbReference type="SUPFAM" id="SSF46689">
    <property type="entry name" value="Homeodomain-like"/>
    <property type="match status" value="1"/>
</dbReference>
<dbReference type="FunFam" id="1.10.10.60:FF:000141">
    <property type="entry name" value="TetR family transcriptional regulator"/>
    <property type="match status" value="1"/>
</dbReference>
<dbReference type="PANTHER" id="PTHR30055">
    <property type="entry name" value="HTH-TYPE TRANSCRIPTIONAL REGULATOR RUTR"/>
    <property type="match status" value="1"/>
</dbReference>
<evidence type="ECO:0000256" key="1">
    <source>
        <dbReference type="ARBA" id="ARBA00023015"/>
    </source>
</evidence>
<evidence type="ECO:0000313" key="8">
    <source>
        <dbReference type="EMBL" id="TQL38600.1"/>
    </source>
</evidence>
<dbReference type="Gene3D" id="1.10.10.60">
    <property type="entry name" value="Homeodomain-like"/>
    <property type="match status" value="1"/>
</dbReference>
<dbReference type="Pfam" id="PF00440">
    <property type="entry name" value="TetR_N"/>
    <property type="match status" value="1"/>
</dbReference>
<dbReference type="InterPro" id="IPR050109">
    <property type="entry name" value="HTH-type_TetR-like_transc_reg"/>
</dbReference>
<dbReference type="GO" id="GO:0000976">
    <property type="term" value="F:transcription cis-regulatory region binding"/>
    <property type="evidence" value="ECO:0007669"/>
    <property type="project" value="TreeGrafter"/>
</dbReference>
<accession>A0A542XRX2</accession>
<dbReference type="AlphaFoldDB" id="A0A542XRX2"/>
<feature type="region of interest" description="Disordered" evidence="5">
    <location>
        <begin position="1"/>
        <end position="21"/>
    </location>
</feature>
<dbReference type="Gene3D" id="1.10.357.10">
    <property type="entry name" value="Tetracycline Repressor, domain 2"/>
    <property type="match status" value="1"/>
</dbReference>
<dbReference type="GeneID" id="93772978"/>
<comment type="caution">
    <text evidence="8">The sequence shown here is derived from an EMBL/GenBank/DDBJ whole genome shotgun (WGS) entry which is preliminary data.</text>
</comment>
<dbReference type="InterPro" id="IPR049397">
    <property type="entry name" value="EthR_C"/>
</dbReference>
<evidence type="ECO:0000256" key="3">
    <source>
        <dbReference type="ARBA" id="ARBA00023163"/>
    </source>
</evidence>
<evidence type="ECO:0000313" key="9">
    <source>
        <dbReference type="Proteomes" id="UP000315983"/>
    </source>
</evidence>
<dbReference type="GO" id="GO:0003700">
    <property type="term" value="F:DNA-binding transcription factor activity"/>
    <property type="evidence" value="ECO:0007669"/>
    <property type="project" value="TreeGrafter"/>
</dbReference>
<keyword evidence="2 4" id="KW-0238">DNA-binding</keyword>
<reference evidence="8 9" key="1">
    <citation type="submission" date="2019-06" db="EMBL/GenBank/DDBJ databases">
        <title>Sequencing the genomes of 1000 actinobacteria strains.</title>
        <authorList>
            <person name="Klenk H.-P."/>
        </authorList>
    </citation>
    <scope>NUCLEOTIDE SEQUENCE [LARGE SCALE GENOMIC DNA]</scope>
    <source>
        <strain evidence="8 9">DSM 44819</strain>
    </source>
</reference>
<reference evidence="7 10" key="2">
    <citation type="submission" date="2021-03" db="EMBL/GenBank/DDBJ databases">
        <title>Whole genome shotgun sequence of Salinispora arenicola NBRC 105043.</title>
        <authorList>
            <person name="Komaki H."/>
            <person name="Tamura T."/>
        </authorList>
    </citation>
    <scope>NUCLEOTIDE SEQUENCE [LARGE SCALE GENOMIC DNA]</scope>
    <source>
        <strain evidence="7 10">NBRC 105043</strain>
    </source>
</reference>
<dbReference type="SUPFAM" id="SSF48498">
    <property type="entry name" value="Tetracyclin repressor-like, C-terminal domain"/>
    <property type="match status" value="1"/>
</dbReference>
<dbReference type="EMBL" id="BOQM01000010">
    <property type="protein sequence ID" value="GIM84311.1"/>
    <property type="molecule type" value="Genomic_DNA"/>
</dbReference>
<evidence type="ECO:0000259" key="6">
    <source>
        <dbReference type="PROSITE" id="PS50977"/>
    </source>
</evidence>
<protein>
    <submittedName>
        <fullName evidence="7">HTH-type transcriptional regulator EthR</fullName>
    </submittedName>
    <submittedName>
        <fullName evidence="8">TetR family transcriptional regulator</fullName>
    </submittedName>
</protein>
<dbReference type="Proteomes" id="UP000677457">
    <property type="component" value="Unassembled WGS sequence"/>
</dbReference>
<name>A0A542XRX2_SALAC</name>
<evidence type="ECO:0000256" key="4">
    <source>
        <dbReference type="PROSITE-ProRule" id="PRU00335"/>
    </source>
</evidence>
<dbReference type="PROSITE" id="PS50977">
    <property type="entry name" value="HTH_TETR_2"/>
    <property type="match status" value="1"/>
</dbReference>
<evidence type="ECO:0000256" key="2">
    <source>
        <dbReference type="ARBA" id="ARBA00023125"/>
    </source>
</evidence>
<feature type="domain" description="HTH tetR-type" evidence="6">
    <location>
        <begin position="20"/>
        <end position="80"/>
    </location>
</feature>
<keyword evidence="10" id="KW-1185">Reference proteome</keyword>
<dbReference type="GO" id="GO:0045892">
    <property type="term" value="P:negative regulation of DNA-templated transcription"/>
    <property type="evidence" value="ECO:0007669"/>
    <property type="project" value="UniProtKB-ARBA"/>
</dbReference>
<proteinExistence type="predicted"/>
<dbReference type="EMBL" id="VFOL01000001">
    <property type="protein sequence ID" value="TQL38600.1"/>
    <property type="molecule type" value="Genomic_DNA"/>
</dbReference>
<keyword evidence="1" id="KW-0805">Transcription regulation</keyword>
<dbReference type="Pfam" id="PF21313">
    <property type="entry name" value="EthR_C"/>
    <property type="match status" value="1"/>
</dbReference>
<feature type="DNA-binding region" description="H-T-H motif" evidence="4">
    <location>
        <begin position="43"/>
        <end position="62"/>
    </location>
</feature>
<sequence>MTSTAATPPRGRRTARSVGDDRESAILGTAERLLAQRPFADISIDDLARGAGISRPTFYFYFSGKDAVLLTLLDRVIEEANANAVAGGVLDRLAEDPQTRWRELIHRFHETFGAHRAVVLACAEVRGTNAEVRRLWASVMEHWVQTTEAAIAAERRRGAAPDGLPARALAIALNSMNERVWYATFAGDGPAIAEQDVVDVLLDVWLAAIYRTRHSLTAMVEPG</sequence>
<organism evidence="8 9">
    <name type="scientific">Salinispora arenicola</name>
    <dbReference type="NCBI Taxonomy" id="168697"/>
    <lineage>
        <taxon>Bacteria</taxon>
        <taxon>Bacillati</taxon>
        <taxon>Actinomycetota</taxon>
        <taxon>Actinomycetes</taxon>
        <taxon>Micromonosporales</taxon>
        <taxon>Micromonosporaceae</taxon>
        <taxon>Salinispora</taxon>
    </lineage>
</organism>
<evidence type="ECO:0000256" key="5">
    <source>
        <dbReference type="SAM" id="MobiDB-lite"/>
    </source>
</evidence>